<gene>
    <name evidence="12" type="ORF">BSL78_02487</name>
</gene>
<keyword evidence="13" id="KW-1185">Reference proteome</keyword>
<keyword evidence="6" id="KW-0164">Citrullination</keyword>
<name>A0A2G8LJX5_STIJA</name>
<comment type="caution">
    <text evidence="12">The sequence shown here is derived from an EMBL/GenBank/DDBJ whole genome shotgun (WGS) entry which is preliminary data.</text>
</comment>
<dbReference type="PANTHER" id="PTHR13557:SF1">
    <property type="entry name" value="COILED-COIL DOMAIN-CONTAINING PROTEIN 86"/>
    <property type="match status" value="1"/>
</dbReference>
<evidence type="ECO:0000256" key="5">
    <source>
        <dbReference type="ARBA" id="ARBA00022553"/>
    </source>
</evidence>
<comment type="subcellular location">
    <subcellularLocation>
        <location evidence="1">Chromosome</location>
    </subcellularLocation>
    <subcellularLocation>
        <location evidence="2">Nucleus</location>
        <location evidence="2">Nucleolus</location>
    </subcellularLocation>
</comment>
<dbReference type="GO" id="GO:0005694">
    <property type="term" value="C:chromosome"/>
    <property type="evidence" value="ECO:0007669"/>
    <property type="project" value="UniProtKB-SubCell"/>
</dbReference>
<dbReference type="STRING" id="307972.A0A2G8LJX5"/>
<evidence type="ECO:0000256" key="11">
    <source>
        <dbReference type="SAM" id="MobiDB-lite"/>
    </source>
</evidence>
<feature type="region of interest" description="Disordered" evidence="11">
    <location>
        <begin position="28"/>
        <end position="54"/>
    </location>
</feature>
<evidence type="ECO:0000256" key="10">
    <source>
        <dbReference type="SAM" id="Coils"/>
    </source>
</evidence>
<organism evidence="12 13">
    <name type="scientific">Stichopus japonicus</name>
    <name type="common">Sea cucumber</name>
    <dbReference type="NCBI Taxonomy" id="307972"/>
    <lineage>
        <taxon>Eukaryota</taxon>
        <taxon>Metazoa</taxon>
        <taxon>Echinodermata</taxon>
        <taxon>Eleutherozoa</taxon>
        <taxon>Echinozoa</taxon>
        <taxon>Holothuroidea</taxon>
        <taxon>Aspidochirotacea</taxon>
        <taxon>Aspidochirotida</taxon>
        <taxon>Stichopodidae</taxon>
        <taxon>Apostichopus</taxon>
    </lineage>
</organism>
<dbReference type="AlphaFoldDB" id="A0A2G8LJX5"/>
<keyword evidence="8" id="KW-0539">Nucleus</keyword>
<proteinExistence type="predicted"/>
<evidence type="ECO:0000256" key="4">
    <source>
        <dbReference type="ARBA" id="ARBA00022454"/>
    </source>
</evidence>
<evidence type="ECO:0000256" key="7">
    <source>
        <dbReference type="ARBA" id="ARBA00023054"/>
    </source>
</evidence>
<keyword evidence="7 10" id="KW-0175">Coiled coil</keyword>
<dbReference type="GO" id="GO:0005730">
    <property type="term" value="C:nucleolus"/>
    <property type="evidence" value="ECO:0007669"/>
    <property type="project" value="UniProtKB-SubCell"/>
</dbReference>
<evidence type="ECO:0000256" key="2">
    <source>
        <dbReference type="ARBA" id="ARBA00004604"/>
    </source>
</evidence>
<protein>
    <recommendedName>
        <fullName evidence="3">Coiled-coil domain-containing protein 86</fullName>
    </recommendedName>
</protein>
<sequence>MRGPPEESQTSAVDHVVMETPPEVVASVQENYKSESLSTQPKGRPKSGRTWKTEQRQSFSTLVFESQKGQKFTIVLEMEMDEKARLKSLKAYENELKAARREEFEKLKKKRIAKKKRQEENERKSEVVQVIKNTAKIKRMKKKQLRQLEKR</sequence>
<evidence type="ECO:0000256" key="8">
    <source>
        <dbReference type="ARBA" id="ARBA00023242"/>
    </source>
</evidence>
<evidence type="ECO:0000256" key="6">
    <source>
        <dbReference type="ARBA" id="ARBA00022934"/>
    </source>
</evidence>
<keyword evidence="5" id="KW-0597">Phosphoprotein</keyword>
<dbReference type="PANTHER" id="PTHR13557">
    <property type="entry name" value="COILED-COIL DOMAIN-CONTAINING PROTEIN 86"/>
    <property type="match status" value="1"/>
</dbReference>
<evidence type="ECO:0000313" key="12">
    <source>
        <dbReference type="EMBL" id="PIK60551.1"/>
    </source>
</evidence>
<comment type="function">
    <text evidence="9">Required for proper chromosome segregation during mitosis and error-free mitotic progression.</text>
</comment>
<reference evidence="12 13" key="1">
    <citation type="journal article" date="2017" name="PLoS Biol.">
        <title>The sea cucumber genome provides insights into morphological evolution and visceral regeneration.</title>
        <authorList>
            <person name="Zhang X."/>
            <person name="Sun L."/>
            <person name="Yuan J."/>
            <person name="Sun Y."/>
            <person name="Gao Y."/>
            <person name="Zhang L."/>
            <person name="Li S."/>
            <person name="Dai H."/>
            <person name="Hamel J.F."/>
            <person name="Liu C."/>
            <person name="Yu Y."/>
            <person name="Liu S."/>
            <person name="Lin W."/>
            <person name="Guo K."/>
            <person name="Jin S."/>
            <person name="Xu P."/>
            <person name="Storey K.B."/>
            <person name="Huan P."/>
            <person name="Zhang T."/>
            <person name="Zhou Y."/>
            <person name="Zhang J."/>
            <person name="Lin C."/>
            <person name="Li X."/>
            <person name="Xing L."/>
            <person name="Huo D."/>
            <person name="Sun M."/>
            <person name="Wang L."/>
            <person name="Mercier A."/>
            <person name="Li F."/>
            <person name="Yang H."/>
            <person name="Xiang J."/>
        </authorList>
    </citation>
    <scope>NUCLEOTIDE SEQUENCE [LARGE SCALE GENOMIC DNA]</scope>
    <source>
        <strain evidence="12">Shaxun</strain>
        <tissue evidence="12">Muscle</tissue>
    </source>
</reference>
<dbReference type="Proteomes" id="UP000230750">
    <property type="component" value="Unassembled WGS sequence"/>
</dbReference>
<evidence type="ECO:0000313" key="13">
    <source>
        <dbReference type="Proteomes" id="UP000230750"/>
    </source>
</evidence>
<accession>A0A2G8LJX5</accession>
<feature type="coiled-coil region" evidence="10">
    <location>
        <begin position="82"/>
        <end position="151"/>
    </location>
</feature>
<evidence type="ECO:0000256" key="1">
    <source>
        <dbReference type="ARBA" id="ARBA00004286"/>
    </source>
</evidence>
<feature type="compositionally biased region" description="Polar residues" evidence="11">
    <location>
        <begin position="28"/>
        <end position="41"/>
    </location>
</feature>
<dbReference type="InterPro" id="IPR026570">
    <property type="entry name" value="CCDC86"/>
</dbReference>
<evidence type="ECO:0000256" key="9">
    <source>
        <dbReference type="ARBA" id="ARBA00093307"/>
    </source>
</evidence>
<evidence type="ECO:0000256" key="3">
    <source>
        <dbReference type="ARBA" id="ARBA00016738"/>
    </source>
</evidence>
<keyword evidence="4" id="KW-0158">Chromosome</keyword>
<dbReference type="EMBL" id="MRZV01000053">
    <property type="protein sequence ID" value="PIK60551.1"/>
    <property type="molecule type" value="Genomic_DNA"/>
</dbReference>
<dbReference type="OrthoDB" id="277961at2759"/>